<evidence type="ECO:0008006" key="3">
    <source>
        <dbReference type="Google" id="ProtNLM"/>
    </source>
</evidence>
<reference evidence="2" key="1">
    <citation type="submission" date="2023-03" db="EMBL/GenBank/DDBJ databases">
        <title>Edaphobacter sp.</title>
        <authorList>
            <person name="Huber K.J."/>
            <person name="Papendorf J."/>
            <person name="Pilke C."/>
            <person name="Bunk B."/>
            <person name="Sproeer C."/>
            <person name="Pester M."/>
        </authorList>
    </citation>
    <scope>NUCLEOTIDE SEQUENCE</scope>
    <source>
        <strain evidence="2">DSM 110680</strain>
    </source>
</reference>
<dbReference type="RefSeq" id="WP_348263663.1">
    <property type="nucleotide sequence ID" value="NZ_CP121196.1"/>
</dbReference>
<proteinExistence type="predicted"/>
<evidence type="ECO:0000313" key="2">
    <source>
        <dbReference type="EMBL" id="XBH18438.1"/>
    </source>
</evidence>
<dbReference type="EMBL" id="CP121196">
    <property type="protein sequence ID" value="XBH18438.1"/>
    <property type="molecule type" value="Genomic_DNA"/>
</dbReference>
<name>A0AAU7DMC8_9BACT</name>
<gene>
    <name evidence="2" type="ORF">P8935_03670</name>
</gene>
<sequence length="258" mass="28289">MILRFPRQLLVVLLFTGALCAAQNPFAGTWKLNPAKSKLTDQMKVESAGPNKYTFIFSGDNSETILADGTDQPGIFGTTFAVTVRSPNQWKVVRKNGGHVTISAIWDLSPDGNTLTDNFTGYRADGSTSNLLYKYSRTAGTSGFAGTWESTSEQVNSSYEMQIETYEDNGLSFVNPAQKMTKSIKFDGKDYASQGPNLPQGYATSGRRLNERSVELTDKIDGKVMDIQQVEVSSDGKSLTITTQIPGHTKPNIQVFDR</sequence>
<keyword evidence="1" id="KW-0732">Signal</keyword>
<accession>A0AAU7DMC8</accession>
<protein>
    <recommendedName>
        <fullName evidence="3">Lipocalin-like domain-containing protein</fullName>
    </recommendedName>
</protein>
<evidence type="ECO:0000256" key="1">
    <source>
        <dbReference type="SAM" id="SignalP"/>
    </source>
</evidence>
<feature type="signal peptide" evidence="1">
    <location>
        <begin position="1"/>
        <end position="21"/>
    </location>
</feature>
<feature type="chain" id="PRO_5043447918" description="Lipocalin-like domain-containing protein" evidence="1">
    <location>
        <begin position="22"/>
        <end position="258"/>
    </location>
</feature>
<dbReference type="AlphaFoldDB" id="A0AAU7DMC8"/>
<organism evidence="2">
    <name type="scientific">Telmatobacter sp. DSM 110680</name>
    <dbReference type="NCBI Taxonomy" id="3036704"/>
    <lineage>
        <taxon>Bacteria</taxon>
        <taxon>Pseudomonadati</taxon>
        <taxon>Acidobacteriota</taxon>
        <taxon>Terriglobia</taxon>
        <taxon>Terriglobales</taxon>
        <taxon>Acidobacteriaceae</taxon>
        <taxon>Telmatobacter</taxon>
    </lineage>
</organism>